<dbReference type="EMBL" id="JBHUPB010000015">
    <property type="protein sequence ID" value="MFD2969951.1"/>
    <property type="molecule type" value="Genomic_DNA"/>
</dbReference>
<evidence type="ECO:0000313" key="1">
    <source>
        <dbReference type="EMBL" id="MFD2969951.1"/>
    </source>
</evidence>
<comment type="caution">
    <text evidence="1">The sequence shown here is derived from an EMBL/GenBank/DDBJ whole genome shotgun (WGS) entry which is preliminary data.</text>
</comment>
<proteinExistence type="predicted"/>
<reference evidence="2" key="1">
    <citation type="journal article" date="2019" name="Int. J. Syst. Evol. Microbiol.">
        <title>The Global Catalogue of Microorganisms (GCM) 10K type strain sequencing project: providing services to taxonomists for standard genome sequencing and annotation.</title>
        <authorList>
            <consortium name="The Broad Institute Genomics Platform"/>
            <consortium name="The Broad Institute Genome Sequencing Center for Infectious Disease"/>
            <person name="Wu L."/>
            <person name="Ma J."/>
        </authorList>
    </citation>
    <scope>NUCLEOTIDE SEQUENCE [LARGE SCALE GENOMIC DNA]</scope>
    <source>
        <strain evidence="2">KCTC 22814</strain>
    </source>
</reference>
<dbReference type="RefSeq" id="WP_320183436.1">
    <property type="nucleotide sequence ID" value="NZ_CP138332.1"/>
</dbReference>
<keyword evidence="2" id="KW-1185">Reference proteome</keyword>
<organism evidence="1 2">
    <name type="scientific">Sphingobacterium bambusae</name>
    <dbReference type="NCBI Taxonomy" id="662858"/>
    <lineage>
        <taxon>Bacteria</taxon>
        <taxon>Pseudomonadati</taxon>
        <taxon>Bacteroidota</taxon>
        <taxon>Sphingobacteriia</taxon>
        <taxon>Sphingobacteriales</taxon>
        <taxon>Sphingobacteriaceae</taxon>
        <taxon>Sphingobacterium</taxon>
    </lineage>
</organism>
<dbReference type="Proteomes" id="UP001597525">
    <property type="component" value="Unassembled WGS sequence"/>
</dbReference>
<evidence type="ECO:0000313" key="2">
    <source>
        <dbReference type="Proteomes" id="UP001597525"/>
    </source>
</evidence>
<sequence length="154" mass="17657">MESLSIINSERLSYEDLIRIGDVVNFEGSLMTLFQHRKDNSLYIIDWVDRDETTNRWLIYQIDAYALNKYLHMEITHAQLFESLTSRPIFVADVAHGNTLQNTDIRMIAYLPSAYHPEQTFFDPDDCPSLAAIKKGIVNSLSSNAQNTPNLCNI</sequence>
<gene>
    <name evidence="1" type="ORF">ACFS7Y_21355</name>
</gene>
<name>A0ABW6BKE8_9SPHI</name>
<accession>A0ABW6BKE8</accession>
<protein>
    <submittedName>
        <fullName evidence="1">Uncharacterized protein</fullName>
    </submittedName>
</protein>